<dbReference type="InterPro" id="IPR045136">
    <property type="entry name" value="Iah1-like"/>
</dbReference>
<keyword evidence="3" id="KW-1185">Reference proteome</keyword>
<dbReference type="EMBL" id="SJPM01000016">
    <property type="protein sequence ID" value="TWT91196.1"/>
    <property type="molecule type" value="Genomic_DNA"/>
</dbReference>
<evidence type="ECO:0000313" key="2">
    <source>
        <dbReference type="EMBL" id="TWT91196.1"/>
    </source>
</evidence>
<dbReference type="PANTHER" id="PTHR14209">
    <property type="entry name" value="ISOAMYL ACETATE-HYDROLYZING ESTERASE 1"/>
    <property type="match status" value="1"/>
</dbReference>
<dbReference type="Pfam" id="PF13472">
    <property type="entry name" value="Lipase_GDSL_2"/>
    <property type="match status" value="1"/>
</dbReference>
<name>A0A5C5ZVK0_9BACT</name>
<dbReference type="CDD" id="cd01834">
    <property type="entry name" value="SGNH_hydrolase_like_2"/>
    <property type="match status" value="1"/>
</dbReference>
<organism evidence="2 3">
    <name type="scientific">Neorhodopirellula pilleata</name>
    <dbReference type="NCBI Taxonomy" id="2714738"/>
    <lineage>
        <taxon>Bacteria</taxon>
        <taxon>Pseudomonadati</taxon>
        <taxon>Planctomycetota</taxon>
        <taxon>Planctomycetia</taxon>
        <taxon>Pirellulales</taxon>
        <taxon>Pirellulaceae</taxon>
        <taxon>Neorhodopirellula</taxon>
    </lineage>
</organism>
<dbReference type="InterPro" id="IPR036514">
    <property type="entry name" value="SGNH_hydro_sf"/>
</dbReference>
<dbReference type="Gene3D" id="3.40.50.1110">
    <property type="entry name" value="SGNH hydrolase"/>
    <property type="match status" value="1"/>
</dbReference>
<evidence type="ECO:0000259" key="1">
    <source>
        <dbReference type="Pfam" id="PF13472"/>
    </source>
</evidence>
<dbReference type="OrthoDB" id="243825at2"/>
<dbReference type="RefSeq" id="WP_146581434.1">
    <property type="nucleotide sequence ID" value="NZ_SJPM01000016.1"/>
</dbReference>
<dbReference type="GO" id="GO:0016788">
    <property type="term" value="F:hydrolase activity, acting on ester bonds"/>
    <property type="evidence" value="ECO:0007669"/>
    <property type="project" value="UniProtKB-ARBA"/>
</dbReference>
<dbReference type="AlphaFoldDB" id="A0A5C5ZVK0"/>
<sequence>MRNLNQSPVHVLTIVATFARTWTASLQVLLASMLAVGTIQSVRAESPVRAGDHIAIIGNTFADQLRIHGYLETMLLQHWQDKPVSIRNLGWGGDMLTARDRPTGFPTEESTLREHQTDVIIACFGMGESFAGEAGLDAFKSDVLSVLKAYSGKTFNGKSEVRLILVSPIANEDLQTLTPMHEQRNRELAMYSRAMSEAATATGVPLVDLYESSRYWMDEPIGPNFTTNGIHLNAFGYWAVSHLMFRNLVVDHQKDVRQPWQMRIDAMTTATSARGVEVTDVVHDNSSLTFVIKELTPPSAPPPTVEILPPQLMHERDTLTVANLEPGSYTLIVDGTTVVSARHDEWANGVAVDASPAHLETELLRKAVNDKNLQFTYGWKALNQVHIVGERKSSPSGKALPAEVIEFKNISSQRDRQLSGLIQSKTRKWRLDRDGT</sequence>
<dbReference type="Proteomes" id="UP000316213">
    <property type="component" value="Unassembled WGS sequence"/>
</dbReference>
<gene>
    <name evidence="2" type="ORF">Pla100_53700</name>
</gene>
<proteinExistence type="predicted"/>
<feature type="domain" description="SGNH hydrolase-type esterase" evidence="1">
    <location>
        <begin position="66"/>
        <end position="238"/>
    </location>
</feature>
<protein>
    <recommendedName>
        <fullName evidence="1">SGNH hydrolase-type esterase domain-containing protein</fullName>
    </recommendedName>
</protein>
<dbReference type="SUPFAM" id="SSF52266">
    <property type="entry name" value="SGNH hydrolase"/>
    <property type="match status" value="1"/>
</dbReference>
<dbReference type="InterPro" id="IPR013830">
    <property type="entry name" value="SGNH_hydro"/>
</dbReference>
<accession>A0A5C5ZVK0</accession>
<dbReference type="PANTHER" id="PTHR14209:SF19">
    <property type="entry name" value="ISOAMYL ACETATE-HYDROLYZING ESTERASE 1 HOMOLOG"/>
    <property type="match status" value="1"/>
</dbReference>
<reference evidence="2 3" key="1">
    <citation type="submission" date="2019-02" db="EMBL/GenBank/DDBJ databases">
        <title>Deep-cultivation of Planctomycetes and their phenomic and genomic characterization uncovers novel biology.</title>
        <authorList>
            <person name="Wiegand S."/>
            <person name="Jogler M."/>
            <person name="Boedeker C."/>
            <person name="Pinto D."/>
            <person name="Vollmers J."/>
            <person name="Rivas-Marin E."/>
            <person name="Kohn T."/>
            <person name="Peeters S.H."/>
            <person name="Heuer A."/>
            <person name="Rast P."/>
            <person name="Oberbeckmann S."/>
            <person name="Bunk B."/>
            <person name="Jeske O."/>
            <person name="Meyerdierks A."/>
            <person name="Storesund J.E."/>
            <person name="Kallscheuer N."/>
            <person name="Luecker S."/>
            <person name="Lage O.M."/>
            <person name="Pohl T."/>
            <person name="Merkel B.J."/>
            <person name="Hornburger P."/>
            <person name="Mueller R.-W."/>
            <person name="Bruemmer F."/>
            <person name="Labrenz M."/>
            <person name="Spormann A.M."/>
            <person name="Op Den Camp H."/>
            <person name="Overmann J."/>
            <person name="Amann R."/>
            <person name="Jetten M.S.M."/>
            <person name="Mascher T."/>
            <person name="Medema M.H."/>
            <person name="Devos D.P."/>
            <person name="Kaster A.-K."/>
            <person name="Ovreas L."/>
            <person name="Rohde M."/>
            <person name="Galperin M.Y."/>
            <person name="Jogler C."/>
        </authorList>
    </citation>
    <scope>NUCLEOTIDE SEQUENCE [LARGE SCALE GENOMIC DNA]</scope>
    <source>
        <strain evidence="2 3">Pla100</strain>
    </source>
</reference>
<evidence type="ECO:0000313" key="3">
    <source>
        <dbReference type="Proteomes" id="UP000316213"/>
    </source>
</evidence>
<comment type="caution">
    <text evidence="2">The sequence shown here is derived from an EMBL/GenBank/DDBJ whole genome shotgun (WGS) entry which is preliminary data.</text>
</comment>